<accession>A0ABT8CCU9</accession>
<protein>
    <submittedName>
        <fullName evidence="1">Uncharacterized protein</fullName>
    </submittedName>
</protein>
<keyword evidence="2" id="KW-1185">Reference proteome</keyword>
<sequence length="45" mass="4968">MIESRMVYIHENRVRAGVVEKSEACRCSSAKNDAGLVGLIAVDCW</sequence>
<name>A0ABT8CCU9_9BACT</name>
<evidence type="ECO:0000313" key="1">
    <source>
        <dbReference type="EMBL" id="MDN3690619.1"/>
    </source>
</evidence>
<reference evidence="2" key="1">
    <citation type="journal article" date="2019" name="Int. J. Syst. Evol. Microbiol.">
        <title>The Global Catalogue of Microorganisms (GCM) 10K type strain sequencing project: providing services to taxonomists for standard genome sequencing and annotation.</title>
        <authorList>
            <consortium name="The Broad Institute Genomics Platform"/>
            <consortium name="The Broad Institute Genome Sequencing Center for Infectious Disease"/>
            <person name="Wu L."/>
            <person name="Ma J."/>
        </authorList>
    </citation>
    <scope>NUCLEOTIDE SEQUENCE [LARGE SCALE GENOMIC DNA]</scope>
    <source>
        <strain evidence="2">CECT 7706</strain>
    </source>
</reference>
<dbReference type="Proteomes" id="UP001236663">
    <property type="component" value="Unassembled WGS sequence"/>
</dbReference>
<evidence type="ECO:0000313" key="2">
    <source>
        <dbReference type="Proteomes" id="UP001236663"/>
    </source>
</evidence>
<gene>
    <name evidence="1" type="ORF">QWZ15_22555</name>
</gene>
<organism evidence="1 2">
    <name type="scientific">Cyclobacterium jeungdonense</name>
    <dbReference type="NCBI Taxonomy" id="708087"/>
    <lineage>
        <taxon>Bacteria</taxon>
        <taxon>Pseudomonadati</taxon>
        <taxon>Bacteroidota</taxon>
        <taxon>Cytophagia</taxon>
        <taxon>Cytophagales</taxon>
        <taxon>Cyclobacteriaceae</taxon>
        <taxon>Cyclobacterium</taxon>
    </lineage>
</organism>
<comment type="caution">
    <text evidence="1">The sequence shown here is derived from an EMBL/GenBank/DDBJ whole genome shotgun (WGS) entry which is preliminary data.</text>
</comment>
<dbReference type="EMBL" id="JAUFQS010000047">
    <property type="protein sequence ID" value="MDN3690619.1"/>
    <property type="molecule type" value="Genomic_DNA"/>
</dbReference>
<proteinExistence type="predicted"/>